<dbReference type="Gene3D" id="3.30.710.10">
    <property type="entry name" value="Potassium Channel Kv1.1, Chain A"/>
    <property type="match status" value="1"/>
</dbReference>
<evidence type="ECO:0000256" key="1">
    <source>
        <dbReference type="SAM" id="MobiDB-lite"/>
    </source>
</evidence>
<feature type="compositionally biased region" description="Basic and acidic residues" evidence="1">
    <location>
        <begin position="319"/>
        <end position="335"/>
    </location>
</feature>
<evidence type="ECO:0000313" key="4">
    <source>
        <dbReference type="Proteomes" id="UP000289152"/>
    </source>
</evidence>
<evidence type="ECO:0000313" key="3">
    <source>
        <dbReference type="EMBL" id="RXK38209.1"/>
    </source>
</evidence>
<dbReference type="AlphaFoldDB" id="A0A4Q1BKF4"/>
<dbReference type="Pfam" id="PF00651">
    <property type="entry name" value="BTB"/>
    <property type="match status" value="1"/>
</dbReference>
<protein>
    <recommendedName>
        <fullName evidence="2">BTB domain-containing protein</fullName>
    </recommendedName>
</protein>
<feature type="region of interest" description="Disordered" evidence="1">
    <location>
        <begin position="1"/>
        <end position="28"/>
    </location>
</feature>
<reference evidence="3 4" key="1">
    <citation type="submission" date="2016-06" db="EMBL/GenBank/DDBJ databases">
        <title>Evolution of pathogenesis and genome organization in the Tremellales.</title>
        <authorList>
            <person name="Cuomo C."/>
            <person name="Litvintseva A."/>
            <person name="Heitman J."/>
            <person name="Chen Y."/>
            <person name="Sun S."/>
            <person name="Springer D."/>
            <person name="Dromer F."/>
            <person name="Young S."/>
            <person name="Zeng Q."/>
            <person name="Chapman S."/>
            <person name="Gujja S."/>
            <person name="Saif S."/>
            <person name="Birren B."/>
        </authorList>
    </citation>
    <scope>NUCLEOTIDE SEQUENCE [LARGE SCALE GENOMIC DNA]</scope>
    <source>
        <strain evidence="3 4">ATCC 28783</strain>
    </source>
</reference>
<accession>A0A4Q1BKF4</accession>
<organism evidence="3 4">
    <name type="scientific">Tremella mesenterica</name>
    <name type="common">Jelly fungus</name>
    <dbReference type="NCBI Taxonomy" id="5217"/>
    <lineage>
        <taxon>Eukaryota</taxon>
        <taxon>Fungi</taxon>
        <taxon>Dikarya</taxon>
        <taxon>Basidiomycota</taxon>
        <taxon>Agaricomycotina</taxon>
        <taxon>Tremellomycetes</taxon>
        <taxon>Tremellales</taxon>
        <taxon>Tremellaceae</taxon>
        <taxon>Tremella</taxon>
    </lineage>
</organism>
<dbReference type="OrthoDB" id="2574774at2759"/>
<keyword evidence="4" id="KW-1185">Reference proteome</keyword>
<dbReference type="InterPro" id="IPR000210">
    <property type="entry name" value="BTB/POZ_dom"/>
</dbReference>
<name>A0A4Q1BKF4_TREME</name>
<evidence type="ECO:0000259" key="2">
    <source>
        <dbReference type="Pfam" id="PF00651"/>
    </source>
</evidence>
<dbReference type="VEuPathDB" id="FungiDB:TREMEDRAFT_62947"/>
<feature type="compositionally biased region" description="Polar residues" evidence="1">
    <location>
        <begin position="306"/>
        <end position="317"/>
    </location>
</feature>
<dbReference type="EMBL" id="SDIL01000051">
    <property type="protein sequence ID" value="RXK38209.1"/>
    <property type="molecule type" value="Genomic_DNA"/>
</dbReference>
<dbReference type="Proteomes" id="UP000289152">
    <property type="component" value="Unassembled WGS sequence"/>
</dbReference>
<feature type="region of interest" description="Disordered" evidence="1">
    <location>
        <begin position="302"/>
        <end position="335"/>
    </location>
</feature>
<dbReference type="STRING" id="5217.A0A4Q1BKF4"/>
<dbReference type="InterPro" id="IPR011333">
    <property type="entry name" value="SKP1/BTB/POZ_sf"/>
</dbReference>
<dbReference type="InParanoid" id="A0A4Q1BKF4"/>
<gene>
    <name evidence="3" type="ORF">M231_04493</name>
</gene>
<dbReference type="SUPFAM" id="SSF54695">
    <property type="entry name" value="POZ domain"/>
    <property type="match status" value="1"/>
</dbReference>
<feature type="domain" description="BTB" evidence="2">
    <location>
        <begin position="347"/>
        <end position="447"/>
    </location>
</feature>
<comment type="caution">
    <text evidence="3">The sequence shown here is derived from an EMBL/GenBank/DDBJ whole genome shotgun (WGS) entry which is preliminary data.</text>
</comment>
<sequence length="572" mass="66160">MSSIKKRKSAASSNSLPAKKTNQSTKDDSWKQYKVHDKFTEGDCKVVSSDKIVFCVQRYYLQASSAILRTALELSRDDTEDIVFVMDDTEIEGSTIIERYFQSFLGISTSFTSSDHDKVHSCLRFARKWDCAPFSSQILNSLKSSMVGPRPPQFDPQQIFFMGAELDDSDLCAAAIRCPWHQPLEPNAPESDWKAEHFALFSTGWDYDVFMRYPKYSWALMAAVRTYHRNNYLDEHPKDKDWQMMAQQFLLALESGRTRLGRKGELSIDLVTINIDDSFEYNSSLTKVSSQYLFSTLMTKPKRPSETMTTSTGQQRPSVEAEPRPSKKQKQEDWKDYEVHERYNKGDCVLVSSDKIVFRVEKFHLQAASVVLRTSLSLPGATPNEVVIQMDDPEIEHSRILESILEYIHGTQFPVTKHEFSFELYRQYLYFARKWECRTLIKQLLSELSVIAAKPQFNYYPQELFFLGAEFNSVQLCTAVVRHLNDGRDGLYGGRGIGSRRGFERSQKGSLFPAYWDHEEFFRYPTYSWALMAATRCYSSETLDKDYPNAEQWEDIANDFEMIVEDLTVFDM</sequence>
<proteinExistence type="predicted"/>
<dbReference type="VEuPathDB" id="FungiDB:TREMEDRAFT_62948"/>